<keyword evidence="2" id="KW-0560">Oxidoreductase</keyword>
<keyword evidence="3" id="KW-1185">Reference proteome</keyword>
<evidence type="ECO:0000313" key="3">
    <source>
        <dbReference type="Proteomes" id="UP000094622"/>
    </source>
</evidence>
<dbReference type="CDD" id="cd05269">
    <property type="entry name" value="TMR_SDR_a"/>
    <property type="match status" value="1"/>
</dbReference>
<sequence length="292" mass="30018">MSQTLLVSGAGGQFGRLVVENLLAANAGTIVAGSRNPDKLADFADRGVELRTVDFDDPAGLEAAFAGVDRLLIISTDALDTPGRRLAQHTRAIEAAKAAGVGHIVYTSMPSPEPGNPVLFAPDHFGTEQAIKASGIPYTILRNNWYFENLLMSLPGSLKSGQVVTAAGDGRIAYIGRADLALAAATALAATTGNSTTLTLSGSENLSTAEIAALAAEVFETPLAVINVTDAQLLDGLKAHGVPEGFAALIVSFDANARAGGLEGSSADFEALTGRKPGLMRDWLAANTAAFA</sequence>
<dbReference type="PANTHER" id="PTHR47129">
    <property type="entry name" value="QUINONE OXIDOREDUCTASE 2"/>
    <property type="match status" value="1"/>
</dbReference>
<dbReference type="GO" id="GO:0003955">
    <property type="term" value="F:NAD(P)H dehydrogenase (quinone) activity"/>
    <property type="evidence" value="ECO:0007669"/>
    <property type="project" value="UniProtKB-EC"/>
</dbReference>
<dbReference type="PANTHER" id="PTHR47129:SF1">
    <property type="entry name" value="NMRA-LIKE DOMAIN-CONTAINING PROTEIN"/>
    <property type="match status" value="1"/>
</dbReference>
<dbReference type="AlphaFoldDB" id="A0A1E3GZN1"/>
<dbReference type="InterPro" id="IPR036291">
    <property type="entry name" value="NAD(P)-bd_dom_sf"/>
</dbReference>
<feature type="domain" description="NAD(P)-binding" evidence="1">
    <location>
        <begin position="9"/>
        <end position="189"/>
    </location>
</feature>
<accession>A0A1E3GZN1</accession>
<dbReference type="EC" id="1.6.5.2" evidence="2"/>
<dbReference type="Pfam" id="PF13460">
    <property type="entry name" value="NAD_binding_10"/>
    <property type="match status" value="1"/>
</dbReference>
<dbReference type="Gene3D" id="3.90.25.10">
    <property type="entry name" value="UDP-galactose 4-epimerase, domain 1"/>
    <property type="match status" value="1"/>
</dbReference>
<dbReference type="SUPFAM" id="SSF51735">
    <property type="entry name" value="NAD(P)-binding Rossmann-fold domains"/>
    <property type="match status" value="1"/>
</dbReference>
<protein>
    <submittedName>
        <fullName evidence="2">Quinone oxidoreductase 2</fullName>
        <ecNumber evidence="2">1.6.5.2</ecNumber>
    </submittedName>
</protein>
<dbReference type="RefSeq" id="WP_069307588.1">
    <property type="nucleotide sequence ID" value="NZ_MCRJ01000086.1"/>
</dbReference>
<name>A0A1E3GZN1_9HYPH</name>
<dbReference type="InterPro" id="IPR052718">
    <property type="entry name" value="NmrA-type_oxidoreductase"/>
</dbReference>
<reference evidence="2 3" key="1">
    <citation type="submission" date="2016-07" db="EMBL/GenBank/DDBJ databases">
        <title>Draft Genome Sequence of Methylobrevis pamukkalensis PK2.</title>
        <authorList>
            <person name="Vasilenko O.V."/>
            <person name="Doronina N.V."/>
            <person name="Shmareva M.N."/>
            <person name="Tarlachkov S.V."/>
            <person name="Mustakhimov I."/>
            <person name="Trotsenko Y.A."/>
        </authorList>
    </citation>
    <scope>NUCLEOTIDE SEQUENCE [LARGE SCALE GENOMIC DNA]</scope>
    <source>
        <strain evidence="2 3">PK2</strain>
    </source>
</reference>
<evidence type="ECO:0000259" key="1">
    <source>
        <dbReference type="Pfam" id="PF13460"/>
    </source>
</evidence>
<dbReference type="EMBL" id="MCRJ01000086">
    <property type="protein sequence ID" value="ODN69538.1"/>
    <property type="molecule type" value="Genomic_DNA"/>
</dbReference>
<organism evidence="2 3">
    <name type="scientific">Methylobrevis pamukkalensis</name>
    <dbReference type="NCBI Taxonomy" id="1439726"/>
    <lineage>
        <taxon>Bacteria</taxon>
        <taxon>Pseudomonadati</taxon>
        <taxon>Pseudomonadota</taxon>
        <taxon>Alphaproteobacteria</taxon>
        <taxon>Hyphomicrobiales</taxon>
        <taxon>Pleomorphomonadaceae</taxon>
        <taxon>Methylobrevis</taxon>
    </lineage>
</organism>
<gene>
    <name evidence="2" type="primary">qorB</name>
    <name evidence="2" type="ORF">A6302_03175</name>
</gene>
<dbReference type="Gene3D" id="3.40.50.720">
    <property type="entry name" value="NAD(P)-binding Rossmann-like Domain"/>
    <property type="match status" value="1"/>
</dbReference>
<dbReference type="InterPro" id="IPR016040">
    <property type="entry name" value="NAD(P)-bd_dom"/>
</dbReference>
<dbReference type="OrthoDB" id="7771794at2"/>
<evidence type="ECO:0000313" key="2">
    <source>
        <dbReference type="EMBL" id="ODN69538.1"/>
    </source>
</evidence>
<proteinExistence type="predicted"/>
<comment type="caution">
    <text evidence="2">The sequence shown here is derived from an EMBL/GenBank/DDBJ whole genome shotgun (WGS) entry which is preliminary data.</text>
</comment>
<dbReference type="PATRIC" id="fig|1439726.3.peg.3335"/>
<dbReference type="Proteomes" id="UP000094622">
    <property type="component" value="Unassembled WGS sequence"/>
</dbReference>